<dbReference type="AlphaFoldDB" id="A0A645AB88"/>
<dbReference type="CDD" id="cd00130">
    <property type="entry name" value="PAS"/>
    <property type="match status" value="1"/>
</dbReference>
<sequence length="112" mass="12766">MNNWYEELPFAVTVSDLEGNIIYMNNRSATTFEKYGGKELVGKSLFGCHPEKAGNKIREMLQTHEVNAYTIEKEGLKKLIYQCPWYENGSVAGLIELSLVLPAKMPHFVRKP</sequence>
<reference evidence="2" key="1">
    <citation type="submission" date="2019-08" db="EMBL/GenBank/DDBJ databases">
        <authorList>
            <person name="Kucharzyk K."/>
            <person name="Murdoch R.W."/>
            <person name="Higgins S."/>
            <person name="Loffler F."/>
        </authorList>
    </citation>
    <scope>NUCLEOTIDE SEQUENCE</scope>
</reference>
<name>A0A645AB88_9ZZZZ</name>
<accession>A0A645AB88</accession>
<dbReference type="InterPro" id="IPR000014">
    <property type="entry name" value="PAS"/>
</dbReference>
<dbReference type="SUPFAM" id="SSF55785">
    <property type="entry name" value="PYP-like sensor domain (PAS domain)"/>
    <property type="match status" value="1"/>
</dbReference>
<proteinExistence type="predicted"/>
<gene>
    <name evidence="2" type="ORF">SDC9_94815</name>
</gene>
<protein>
    <recommendedName>
        <fullName evidence="1">PAS fold-4 domain-containing protein</fullName>
    </recommendedName>
</protein>
<feature type="domain" description="PAS fold-4" evidence="1">
    <location>
        <begin position="6"/>
        <end position="62"/>
    </location>
</feature>
<dbReference type="Gene3D" id="3.30.450.20">
    <property type="entry name" value="PAS domain"/>
    <property type="match status" value="1"/>
</dbReference>
<dbReference type="InterPro" id="IPR013656">
    <property type="entry name" value="PAS_4"/>
</dbReference>
<organism evidence="2">
    <name type="scientific">bioreactor metagenome</name>
    <dbReference type="NCBI Taxonomy" id="1076179"/>
    <lineage>
        <taxon>unclassified sequences</taxon>
        <taxon>metagenomes</taxon>
        <taxon>ecological metagenomes</taxon>
    </lineage>
</organism>
<comment type="caution">
    <text evidence="2">The sequence shown here is derived from an EMBL/GenBank/DDBJ whole genome shotgun (WGS) entry which is preliminary data.</text>
</comment>
<evidence type="ECO:0000313" key="2">
    <source>
        <dbReference type="EMBL" id="MPM48093.1"/>
    </source>
</evidence>
<evidence type="ECO:0000259" key="1">
    <source>
        <dbReference type="Pfam" id="PF08448"/>
    </source>
</evidence>
<dbReference type="EMBL" id="VSSQ01011951">
    <property type="protein sequence ID" value="MPM48093.1"/>
    <property type="molecule type" value="Genomic_DNA"/>
</dbReference>
<dbReference type="InterPro" id="IPR035965">
    <property type="entry name" value="PAS-like_dom_sf"/>
</dbReference>
<dbReference type="Pfam" id="PF08448">
    <property type="entry name" value="PAS_4"/>
    <property type="match status" value="1"/>
</dbReference>